<dbReference type="EMBL" id="AP022578">
    <property type="protein sequence ID" value="BBX88310.1"/>
    <property type="molecule type" value="Genomic_DNA"/>
</dbReference>
<reference evidence="1 2" key="1">
    <citation type="journal article" date="2019" name="Emerg. Microbes Infect.">
        <title>Comprehensive subspecies identification of 175 nontuberculous mycobacteria species based on 7547 genomic profiles.</title>
        <authorList>
            <person name="Matsumoto Y."/>
            <person name="Kinjo T."/>
            <person name="Motooka D."/>
            <person name="Nabeya D."/>
            <person name="Jung N."/>
            <person name="Uechi K."/>
            <person name="Horii T."/>
            <person name="Iida T."/>
            <person name="Fujita J."/>
            <person name="Nakamura S."/>
        </authorList>
    </citation>
    <scope>NUCLEOTIDE SEQUENCE [LARGE SCALE GENOMIC DNA]</scope>
    <source>
        <strain evidence="1 2">JCM 15296</strain>
        <plasmid evidence="1">pJCM15296</plasmid>
    </source>
</reference>
<evidence type="ECO:0000313" key="1">
    <source>
        <dbReference type="EMBL" id="BBX88310.1"/>
    </source>
</evidence>
<proteinExistence type="predicted"/>
<evidence type="ECO:0000313" key="2">
    <source>
        <dbReference type="Proteomes" id="UP000465609"/>
    </source>
</evidence>
<dbReference type="Proteomes" id="UP000465609">
    <property type="component" value="Plasmid pJCM15296"/>
</dbReference>
<geneLocation type="plasmid" evidence="1 2">
    <name>pJCM15296</name>
</geneLocation>
<organism evidence="1 2">
    <name type="scientific">Mycolicibacterium aubagnense</name>
    <dbReference type="NCBI Taxonomy" id="319707"/>
    <lineage>
        <taxon>Bacteria</taxon>
        <taxon>Bacillati</taxon>
        <taxon>Actinomycetota</taxon>
        <taxon>Actinomycetes</taxon>
        <taxon>Mycobacteriales</taxon>
        <taxon>Mycobacteriaceae</taxon>
        <taxon>Mycolicibacterium</taxon>
    </lineage>
</organism>
<keyword evidence="1" id="KW-0614">Plasmid</keyword>
<keyword evidence="2" id="KW-1185">Reference proteome</keyword>
<sequence>MLLSSGNEFVGSSAGLAEGVVDLAGDVTLDGAHDLILGFAFGQAVNELVAGGLMTAHAHHQDDVRGTVGVAMASPVEPMADRFAAGGFQWADPAEFGQSGVAADPSGVVAEGGQ</sequence>
<name>A0ABM7INE5_9MYCO</name>
<accession>A0ABM7INE5</accession>
<gene>
    <name evidence="1" type="ORF">MAUB_65110</name>
</gene>
<protein>
    <submittedName>
        <fullName evidence="1">Uncharacterized protein</fullName>
    </submittedName>
</protein>